<evidence type="ECO:0000256" key="2">
    <source>
        <dbReference type="SAM" id="MobiDB-lite"/>
    </source>
</evidence>
<feature type="compositionally biased region" description="Polar residues" evidence="2">
    <location>
        <begin position="62"/>
        <end position="73"/>
    </location>
</feature>
<dbReference type="GeneID" id="81358922"/>
<sequence>MPKVAKTNKRSRAPTLNMAAASAGPPQATDDSIYDIPSTDEEDTNRFLRRKRRRGGLDGVTASHQGSLVSSKPNAGENGKHQRDTKVTRANPEITPQRARKSPQDRRRPQAQKQDSGSSQPSPRRLRVTPPSIRTKRQQQGELSSDDELQGPVTQKRSLQTVKEPKLSVQPPSSLSSRKHTESIAGNTTPGRRRLIDSLGVREQSVSGSSLKDPGDSQLSSPIATQSPIRPREVEPPNTPIDNQFGGPKIEPNAAPSPHLQGSKVTYARQRSFLDDLSMAGGPPAGMEETGLLSPQGPTAAIPRARLFAIEDVANDDGSVRSIHELRQAGGNARYRSAVESIFEDIEDKHISVSGRCSALTQICDKLLDPKQARQFVDCGFDKRLVDFLSRDMDAVTATLTLCAFGLSSMGRSMPYILATGAWPKLLDTASQLLDDKKDMSAMIRARENNLSKATQAMIQDILPRVKSVLFEGDTMSKLSPCLLTLLCLQMAISAFQAKGESPSGLPTSLLGQLVNLLLSESLNGAQKSPERSQVLILGLTVLEAHTTSSDLFWEDHRDILKLLPQTYGLLRVLDESDETSQELQTLYIRVILNITNSNGGLCDDYATPAMIDGLSEIVMSRFNDMTKETLSQPEGKTSLDTVILALGALINMTEQSETSRSMFLNLSRGTQSLLDRLLDLFLAHVESTAQVCTTHFTLQPDCCLRKFQADSVPEVHHNVAVGYLAVLLLSLCLDRDVRLHVKEVLHPKGLSVVVSTVDEFMQYHRKIEQELYPMQEKREAGGFLGRLQDLVGQIQLTGG</sequence>
<reference evidence="4" key="2">
    <citation type="journal article" date="2023" name="IMA Fungus">
        <title>Comparative genomic study of the Penicillium genus elucidates a diverse pangenome and 15 lateral gene transfer events.</title>
        <authorList>
            <person name="Petersen C."/>
            <person name="Sorensen T."/>
            <person name="Nielsen M.R."/>
            <person name="Sondergaard T.E."/>
            <person name="Sorensen J.L."/>
            <person name="Fitzpatrick D.A."/>
            <person name="Frisvad J.C."/>
            <person name="Nielsen K.L."/>
        </authorList>
    </citation>
    <scope>NUCLEOTIDE SEQUENCE</scope>
    <source>
        <strain evidence="4">IBT 30761</strain>
    </source>
</reference>
<name>A0A9W9K6R4_9EURO</name>
<proteinExistence type="inferred from homology"/>
<feature type="compositionally biased region" description="Basic residues" evidence="2">
    <location>
        <begin position="1"/>
        <end position="12"/>
    </location>
</feature>
<evidence type="ECO:0000259" key="3">
    <source>
        <dbReference type="Pfam" id="PF07814"/>
    </source>
</evidence>
<comment type="similarity">
    <text evidence="1">Belongs to the WAPL family.</text>
</comment>
<reference evidence="4" key="1">
    <citation type="submission" date="2022-11" db="EMBL/GenBank/DDBJ databases">
        <authorList>
            <person name="Petersen C."/>
        </authorList>
    </citation>
    <scope>NUCLEOTIDE SEQUENCE</scope>
    <source>
        <strain evidence="4">IBT 30761</strain>
    </source>
</reference>
<dbReference type="Pfam" id="PF07814">
    <property type="entry name" value="WAPL"/>
    <property type="match status" value="1"/>
</dbReference>
<dbReference type="Gene3D" id="1.25.10.10">
    <property type="entry name" value="Leucine-rich Repeat Variant"/>
    <property type="match status" value="2"/>
</dbReference>
<dbReference type="EMBL" id="JAPQKI010000006">
    <property type="protein sequence ID" value="KAJ5095159.1"/>
    <property type="molecule type" value="Genomic_DNA"/>
</dbReference>
<evidence type="ECO:0000256" key="1">
    <source>
        <dbReference type="ARBA" id="ARBA00006854"/>
    </source>
</evidence>
<dbReference type="PANTHER" id="PTHR22100">
    <property type="entry name" value="WINGS APART-LIKE PROTEIN HOMOLOG"/>
    <property type="match status" value="1"/>
</dbReference>
<feature type="region of interest" description="Disordered" evidence="2">
    <location>
        <begin position="1"/>
        <end position="261"/>
    </location>
</feature>
<evidence type="ECO:0000313" key="4">
    <source>
        <dbReference type="EMBL" id="KAJ5095159.1"/>
    </source>
</evidence>
<gene>
    <name evidence="4" type="ORF">N7532_007450</name>
</gene>
<dbReference type="Proteomes" id="UP001149074">
    <property type="component" value="Unassembled WGS sequence"/>
</dbReference>
<dbReference type="OrthoDB" id="5976022at2759"/>
<organism evidence="4 5">
    <name type="scientific">Penicillium argentinense</name>
    <dbReference type="NCBI Taxonomy" id="1131581"/>
    <lineage>
        <taxon>Eukaryota</taxon>
        <taxon>Fungi</taxon>
        <taxon>Dikarya</taxon>
        <taxon>Ascomycota</taxon>
        <taxon>Pezizomycotina</taxon>
        <taxon>Eurotiomycetes</taxon>
        <taxon>Eurotiomycetidae</taxon>
        <taxon>Eurotiales</taxon>
        <taxon>Aspergillaceae</taxon>
        <taxon>Penicillium</taxon>
    </lineage>
</organism>
<keyword evidence="5" id="KW-1185">Reference proteome</keyword>
<feature type="domain" description="Wings apart-like protein C-terminal" evidence="3">
    <location>
        <begin position="320"/>
        <end position="659"/>
    </location>
</feature>
<evidence type="ECO:0000313" key="5">
    <source>
        <dbReference type="Proteomes" id="UP001149074"/>
    </source>
</evidence>
<accession>A0A9W9K6R4</accession>
<dbReference type="InterPro" id="IPR039874">
    <property type="entry name" value="WAPL"/>
</dbReference>
<dbReference type="InterPro" id="IPR011989">
    <property type="entry name" value="ARM-like"/>
</dbReference>
<dbReference type="AlphaFoldDB" id="A0A9W9K6R4"/>
<feature type="compositionally biased region" description="Basic and acidic residues" evidence="2">
    <location>
        <begin position="78"/>
        <end position="87"/>
    </location>
</feature>
<protein>
    <recommendedName>
        <fullName evidence="3">Wings apart-like protein C-terminal domain-containing protein</fullName>
    </recommendedName>
</protein>
<comment type="caution">
    <text evidence="4">The sequence shown here is derived from an EMBL/GenBank/DDBJ whole genome shotgun (WGS) entry which is preliminary data.</text>
</comment>
<dbReference type="RefSeq" id="XP_056473309.1">
    <property type="nucleotide sequence ID" value="XM_056619943.1"/>
</dbReference>
<dbReference type="InterPro" id="IPR022771">
    <property type="entry name" value="WAPL_C"/>
</dbReference>
<feature type="compositionally biased region" description="Polar residues" evidence="2">
    <location>
        <begin position="111"/>
        <end position="122"/>
    </location>
</feature>
<feature type="compositionally biased region" description="Polar residues" evidence="2">
    <location>
        <begin position="152"/>
        <end position="161"/>
    </location>
</feature>
<feature type="compositionally biased region" description="Polar residues" evidence="2">
    <location>
        <begin position="217"/>
        <end position="228"/>
    </location>
</feature>
<dbReference type="PANTHER" id="PTHR22100:SF13">
    <property type="entry name" value="WINGS APART-LIKE PROTEIN HOMOLOG"/>
    <property type="match status" value="1"/>
</dbReference>